<dbReference type="PANTHER" id="PTHR39342">
    <property type="entry name" value="UPF0283 MEMBRANE PROTEIN YCJF"/>
    <property type="match status" value="1"/>
</dbReference>
<feature type="transmembrane region" description="Helical" evidence="8">
    <location>
        <begin position="81"/>
        <end position="103"/>
    </location>
</feature>
<proteinExistence type="inferred from homology"/>
<dbReference type="HAMAP" id="MF_01085">
    <property type="entry name" value="UPF0283"/>
    <property type="match status" value="1"/>
</dbReference>
<feature type="transmembrane region" description="Helical" evidence="8">
    <location>
        <begin position="115"/>
        <end position="136"/>
    </location>
</feature>
<keyword evidence="3 8" id="KW-1003">Cell membrane</keyword>
<reference evidence="11" key="1">
    <citation type="submission" date="2017-03" db="EMBL/GenBank/DDBJ databases">
        <authorList>
            <person name="Safronova V.I."/>
            <person name="Sazanova A.L."/>
            <person name="Chirak E.R."/>
        </authorList>
    </citation>
    <scope>NUCLEOTIDE SEQUENCE [LARGE SCALE GENOMIC DNA]</scope>
    <source>
        <strain evidence="11">Ach-343</strain>
    </source>
</reference>
<dbReference type="InterPro" id="IPR006507">
    <property type="entry name" value="UPF0283"/>
</dbReference>
<protein>
    <recommendedName>
        <fullName evidence="8">UPF0283 membrane protein B5V02_23055</fullName>
    </recommendedName>
</protein>
<evidence type="ECO:0000256" key="9">
    <source>
        <dbReference type="SAM" id="MobiDB-lite"/>
    </source>
</evidence>
<dbReference type="OrthoDB" id="9816060at2"/>
<keyword evidence="5 8" id="KW-0812">Transmembrane</keyword>
<feature type="compositionally biased region" description="Basic and acidic residues" evidence="9">
    <location>
        <begin position="12"/>
        <end position="27"/>
    </location>
</feature>
<evidence type="ECO:0000256" key="8">
    <source>
        <dbReference type="HAMAP-Rule" id="MF_01085"/>
    </source>
</evidence>
<dbReference type="NCBIfam" id="TIGR01620">
    <property type="entry name" value="hyp_HI0043"/>
    <property type="match status" value="1"/>
</dbReference>
<gene>
    <name evidence="10" type="ORF">B5V02_23055</name>
</gene>
<keyword evidence="4" id="KW-0997">Cell inner membrane</keyword>
<dbReference type="EMBL" id="MZXV01000051">
    <property type="protein sequence ID" value="PZV36090.1"/>
    <property type="molecule type" value="Genomic_DNA"/>
</dbReference>
<feature type="region of interest" description="Disordered" evidence="9">
    <location>
        <begin position="1"/>
        <end position="40"/>
    </location>
</feature>
<comment type="caution">
    <text evidence="10">The sequence shown here is derived from an EMBL/GenBank/DDBJ whole genome shotgun (WGS) entry which is preliminary data.</text>
</comment>
<dbReference type="RefSeq" id="WP_111546425.1">
    <property type="nucleotide sequence ID" value="NZ_MZXV01000051.1"/>
</dbReference>
<evidence type="ECO:0000256" key="4">
    <source>
        <dbReference type="ARBA" id="ARBA00022519"/>
    </source>
</evidence>
<comment type="subcellular location">
    <subcellularLocation>
        <location evidence="1">Cell inner membrane</location>
        <topology evidence="1">Multi-pass membrane protein</topology>
    </subcellularLocation>
    <subcellularLocation>
        <location evidence="8">Cell membrane</location>
        <topology evidence="8">Multi-pass membrane protein</topology>
    </subcellularLocation>
</comment>
<keyword evidence="7 8" id="KW-0472">Membrane</keyword>
<accession>A0A2W7BZ37</accession>
<dbReference type="AlphaFoldDB" id="A0A2W7BZ37"/>
<evidence type="ECO:0000256" key="6">
    <source>
        <dbReference type="ARBA" id="ARBA00022989"/>
    </source>
</evidence>
<evidence type="ECO:0000256" key="7">
    <source>
        <dbReference type="ARBA" id="ARBA00023136"/>
    </source>
</evidence>
<evidence type="ECO:0000256" key="5">
    <source>
        <dbReference type="ARBA" id="ARBA00022692"/>
    </source>
</evidence>
<dbReference type="Proteomes" id="UP000248616">
    <property type="component" value="Unassembled WGS sequence"/>
</dbReference>
<keyword evidence="11" id="KW-1185">Reference proteome</keyword>
<keyword evidence="6 8" id="KW-1133">Transmembrane helix</keyword>
<evidence type="ECO:0000256" key="2">
    <source>
        <dbReference type="ARBA" id="ARBA00008255"/>
    </source>
</evidence>
<comment type="similarity">
    <text evidence="2 8">Belongs to the UPF0283 family.</text>
</comment>
<name>A0A2W7BZ37_9HYPH</name>
<organism evidence="10 11">
    <name type="scientific">Mesorhizobium kowhaii</name>
    <dbReference type="NCBI Taxonomy" id="1300272"/>
    <lineage>
        <taxon>Bacteria</taxon>
        <taxon>Pseudomonadati</taxon>
        <taxon>Pseudomonadota</taxon>
        <taxon>Alphaproteobacteria</taxon>
        <taxon>Hyphomicrobiales</taxon>
        <taxon>Phyllobacteriaceae</taxon>
        <taxon>Mesorhizobium</taxon>
    </lineage>
</organism>
<evidence type="ECO:0000313" key="10">
    <source>
        <dbReference type="EMBL" id="PZV36090.1"/>
    </source>
</evidence>
<dbReference type="Pfam" id="PF05128">
    <property type="entry name" value="DUF697"/>
    <property type="match status" value="1"/>
</dbReference>
<dbReference type="PANTHER" id="PTHR39342:SF1">
    <property type="entry name" value="UPF0283 MEMBRANE PROTEIN YCJF"/>
    <property type="match status" value="1"/>
</dbReference>
<dbReference type="GO" id="GO:0005886">
    <property type="term" value="C:plasma membrane"/>
    <property type="evidence" value="ECO:0007669"/>
    <property type="project" value="UniProtKB-SubCell"/>
</dbReference>
<evidence type="ECO:0000313" key="11">
    <source>
        <dbReference type="Proteomes" id="UP000248616"/>
    </source>
</evidence>
<sequence>MTAPRKPAAFRIEPEALPRQEAPEARRARAGTRAQADAERKPRAMKTDVAMVIPAEVDVFDEPDIVTAEPPPAIAPRRRSLLGSIFFGAFGVLVSLAVGLWTDQLIRDLFARAEWLGWLAAGMAAIALLALLVILIREFLAIARLAEVEKLQKRALDAIARDDPKAARSVVDELSAFVAAKPETAAGRRALAELRGEIIDGGNLVRLAEAEILGPLDARAKVMILEAAKRVSLVTAVSPRALVDVAYVVFEAGRLIRRLSELYGGRPGTLGFFRLARSVLAHLAVTGSIAVGDSFVQQIVGHGLAARLSAKLGEGVVNGMMTARIGIAAMETARPLPFSAAKRPGLGDFLSALTSFATRKGAETTSSGK</sequence>
<evidence type="ECO:0000256" key="3">
    <source>
        <dbReference type="ARBA" id="ARBA00022475"/>
    </source>
</evidence>
<evidence type="ECO:0000256" key="1">
    <source>
        <dbReference type="ARBA" id="ARBA00004429"/>
    </source>
</evidence>
<dbReference type="InterPro" id="IPR021147">
    <property type="entry name" value="DUF697"/>
</dbReference>